<dbReference type="PROSITE" id="PS51832">
    <property type="entry name" value="HD_GYP"/>
    <property type="match status" value="1"/>
</dbReference>
<feature type="domain" description="HD-GYP" evidence="3">
    <location>
        <begin position="131"/>
        <end position="340"/>
    </location>
</feature>
<dbReference type="Gene3D" id="1.10.3210.10">
    <property type="entry name" value="Hypothetical protein af1432"/>
    <property type="match status" value="1"/>
</dbReference>
<dbReference type="InterPro" id="IPR052020">
    <property type="entry name" value="Cyclic_di-GMP/3'3'-cGAMP_PDE"/>
</dbReference>
<name>A0A7X1E5W1_9BACT</name>
<accession>A0A7X1E5W1</accession>
<evidence type="ECO:0000313" key="4">
    <source>
        <dbReference type="EMBL" id="MBC2602017.1"/>
    </source>
</evidence>
<dbReference type="GO" id="GO:0000160">
    <property type="term" value="P:phosphorelay signal transduction system"/>
    <property type="evidence" value="ECO:0007669"/>
    <property type="project" value="InterPro"/>
</dbReference>
<dbReference type="Proteomes" id="UP000525652">
    <property type="component" value="Unassembled WGS sequence"/>
</dbReference>
<evidence type="ECO:0000259" key="3">
    <source>
        <dbReference type="PROSITE" id="PS51832"/>
    </source>
</evidence>
<feature type="modified residue" description="4-aspartylphosphate" evidence="1">
    <location>
        <position position="37"/>
    </location>
</feature>
<dbReference type="Gene3D" id="3.40.50.2300">
    <property type="match status" value="1"/>
</dbReference>
<proteinExistence type="predicted"/>
<dbReference type="PANTHER" id="PTHR45228">
    <property type="entry name" value="CYCLIC DI-GMP PHOSPHODIESTERASE TM_0186-RELATED"/>
    <property type="match status" value="1"/>
</dbReference>
<evidence type="ECO:0000256" key="1">
    <source>
        <dbReference type="PROSITE-ProRule" id="PRU00169"/>
    </source>
</evidence>
<dbReference type="Pfam" id="PF00072">
    <property type="entry name" value="Response_reg"/>
    <property type="match status" value="1"/>
</dbReference>
<dbReference type="SMART" id="SM00471">
    <property type="entry name" value="HDc"/>
    <property type="match status" value="1"/>
</dbReference>
<dbReference type="InterPro" id="IPR037522">
    <property type="entry name" value="HD_GYP_dom"/>
</dbReference>
<evidence type="ECO:0000313" key="5">
    <source>
        <dbReference type="Proteomes" id="UP000525652"/>
    </source>
</evidence>
<dbReference type="SUPFAM" id="SSF109604">
    <property type="entry name" value="HD-domain/PDEase-like"/>
    <property type="match status" value="1"/>
</dbReference>
<dbReference type="PROSITE" id="PS50110">
    <property type="entry name" value="RESPONSE_REGULATORY"/>
    <property type="match status" value="1"/>
</dbReference>
<reference evidence="4 5" key="1">
    <citation type="submission" date="2020-07" db="EMBL/GenBank/DDBJ databases">
        <authorList>
            <person name="Feng X."/>
        </authorList>
    </citation>
    <scope>NUCLEOTIDE SEQUENCE [LARGE SCALE GENOMIC DNA]</scope>
    <source>
        <strain evidence="4 5">JCM14086</strain>
    </source>
</reference>
<keyword evidence="1" id="KW-0597">Phosphoprotein</keyword>
<dbReference type="Pfam" id="PF13487">
    <property type="entry name" value="HD_5"/>
    <property type="match status" value="1"/>
</dbReference>
<protein>
    <submittedName>
        <fullName evidence="4">Response regulator</fullName>
    </submittedName>
</protein>
<dbReference type="InterPro" id="IPR011006">
    <property type="entry name" value="CheY-like_superfamily"/>
</dbReference>
<dbReference type="AlphaFoldDB" id="A0A7X1E5W1"/>
<evidence type="ECO:0000259" key="2">
    <source>
        <dbReference type="PROSITE" id="PS50110"/>
    </source>
</evidence>
<dbReference type="SUPFAM" id="SSF52172">
    <property type="entry name" value="CheY-like"/>
    <property type="match status" value="1"/>
</dbReference>
<gene>
    <name evidence="4" type="ORF">H5P30_09530</name>
</gene>
<dbReference type="InterPro" id="IPR003607">
    <property type="entry name" value="HD/PDEase_dom"/>
</dbReference>
<dbReference type="EMBL" id="JACHVA010000081">
    <property type="protein sequence ID" value="MBC2602017.1"/>
    <property type="molecule type" value="Genomic_DNA"/>
</dbReference>
<comment type="caution">
    <text evidence="4">The sequence shown here is derived from an EMBL/GenBank/DDBJ whole genome shotgun (WGS) entry which is preliminary data.</text>
</comment>
<dbReference type="InterPro" id="IPR001789">
    <property type="entry name" value="Sig_transdc_resp-reg_receiver"/>
</dbReference>
<sequence length="346" mass="39018">MICKILEEQGHKTFGFEKATEALESAESIQPDLILLDAIMPDPDGYRSCELIREIDSLSHVPIIFVSGVQEPFEKVRAFQVGAVDYLTKPFHAKEIDVRITTHLELSRKQEEARATARTLSDLVEQQVQEISQSQMALIFALAKLSESRDFETGKHMARIQIFCRILSLELRKGPYSEHIDDRFLEDIVCTSALHDIGKVGIEDSILLKPGKLTPDEFDIMKRHSVIGADTLHAVFKKFPSNHFLSMAIKIARSHHERWDGTGYPDGLAGEDIPLCARIMGLADVYDALRSRRPYKDPFSHEKAVAIIKEESGTHFDPRIVDAFLACEQEFSATREKISNSEPPTT</sequence>
<feature type="domain" description="Response regulatory" evidence="2">
    <location>
        <begin position="1"/>
        <end position="104"/>
    </location>
</feature>
<dbReference type="PANTHER" id="PTHR45228:SF5">
    <property type="entry name" value="CYCLIC DI-GMP PHOSPHODIESTERASE VC_1348-RELATED"/>
    <property type="match status" value="1"/>
</dbReference>
<dbReference type="SMART" id="SM00448">
    <property type="entry name" value="REC"/>
    <property type="match status" value="1"/>
</dbReference>
<dbReference type="CDD" id="cd00077">
    <property type="entry name" value="HDc"/>
    <property type="match status" value="1"/>
</dbReference>
<organism evidence="4 5">
    <name type="scientific">Puniceicoccus vermicola</name>
    <dbReference type="NCBI Taxonomy" id="388746"/>
    <lineage>
        <taxon>Bacteria</taxon>
        <taxon>Pseudomonadati</taxon>
        <taxon>Verrucomicrobiota</taxon>
        <taxon>Opitutia</taxon>
        <taxon>Puniceicoccales</taxon>
        <taxon>Puniceicoccaceae</taxon>
        <taxon>Puniceicoccus</taxon>
    </lineage>
</organism>
<keyword evidence="5" id="KW-1185">Reference proteome</keyword>